<name>A0ABP0RD48_9DINO</name>
<keyword evidence="1" id="KW-0233">DNA recombination</keyword>
<comment type="caution">
    <text evidence="4">The sequence shown here is derived from an EMBL/GenBank/DDBJ whole genome shotgun (WGS) entry which is preliminary data.</text>
</comment>
<feature type="region of interest" description="Disordered" evidence="2">
    <location>
        <begin position="50"/>
        <end position="103"/>
    </location>
</feature>
<dbReference type="SUPFAM" id="SSF52540">
    <property type="entry name" value="P-loop containing nucleoside triphosphate hydrolases"/>
    <property type="match status" value="1"/>
</dbReference>
<keyword evidence="1" id="KW-0234">DNA repair</keyword>
<dbReference type="Gene3D" id="3.40.50.300">
    <property type="entry name" value="P-loop containing nucleotide triphosphate hydrolases"/>
    <property type="match status" value="1"/>
</dbReference>
<dbReference type="Proteomes" id="UP001642464">
    <property type="component" value="Unassembled WGS sequence"/>
</dbReference>
<evidence type="ECO:0000256" key="2">
    <source>
        <dbReference type="SAM" id="MobiDB-lite"/>
    </source>
</evidence>
<proteinExistence type="inferred from homology"/>
<dbReference type="PANTHER" id="PTHR47642:SF5">
    <property type="entry name" value="ATP-DEPENDENT DNA HELICASE"/>
    <property type="match status" value="1"/>
</dbReference>
<dbReference type="GO" id="GO:0004386">
    <property type="term" value="F:helicase activity"/>
    <property type="evidence" value="ECO:0007669"/>
    <property type="project" value="UniProtKB-KW"/>
</dbReference>
<dbReference type="EMBL" id="CAXAMM010041089">
    <property type="protein sequence ID" value="CAK9097221.1"/>
    <property type="molecule type" value="Genomic_DNA"/>
</dbReference>
<keyword evidence="1" id="KW-0378">Hydrolase</keyword>
<keyword evidence="1" id="KW-0547">Nucleotide-binding</keyword>
<evidence type="ECO:0000313" key="5">
    <source>
        <dbReference type="Proteomes" id="UP001642464"/>
    </source>
</evidence>
<comment type="similarity">
    <text evidence="1">Belongs to the helicase family.</text>
</comment>
<comment type="catalytic activity">
    <reaction evidence="1">
        <text>ATP + H2O = ADP + phosphate + H(+)</text>
        <dbReference type="Rhea" id="RHEA:13065"/>
        <dbReference type="ChEBI" id="CHEBI:15377"/>
        <dbReference type="ChEBI" id="CHEBI:15378"/>
        <dbReference type="ChEBI" id="CHEBI:30616"/>
        <dbReference type="ChEBI" id="CHEBI:43474"/>
        <dbReference type="ChEBI" id="CHEBI:456216"/>
        <dbReference type="EC" id="5.6.2.3"/>
    </reaction>
</comment>
<accession>A0ABP0RD48</accession>
<feature type="domain" description="DNA helicase Pif1-like DEAD-box helicase" evidence="3">
    <location>
        <begin position="1739"/>
        <end position="1879"/>
    </location>
</feature>
<dbReference type="PANTHER" id="PTHR47642">
    <property type="entry name" value="ATP-DEPENDENT DNA HELICASE"/>
    <property type="match status" value="1"/>
</dbReference>
<protein>
    <recommendedName>
        <fullName evidence="1">ATP-dependent DNA helicase</fullName>
        <ecNumber evidence="1">5.6.2.3</ecNumber>
    </recommendedName>
</protein>
<dbReference type="InterPro" id="IPR051055">
    <property type="entry name" value="PIF1_helicase"/>
</dbReference>
<evidence type="ECO:0000259" key="3">
    <source>
        <dbReference type="Pfam" id="PF05970"/>
    </source>
</evidence>
<gene>
    <name evidence="4" type="ORF">SCF082_LOCUS45612</name>
</gene>
<feature type="region of interest" description="Disordered" evidence="2">
    <location>
        <begin position="1063"/>
        <end position="1083"/>
    </location>
</feature>
<dbReference type="EC" id="5.6.2.3" evidence="1"/>
<dbReference type="InterPro" id="IPR010285">
    <property type="entry name" value="DNA_helicase_pif1-like_DEAD"/>
</dbReference>
<keyword evidence="5" id="KW-1185">Reference proteome</keyword>
<keyword evidence="1" id="KW-0067">ATP-binding</keyword>
<comment type="cofactor">
    <cofactor evidence="1">
        <name>Mg(2+)</name>
        <dbReference type="ChEBI" id="CHEBI:18420"/>
    </cofactor>
</comment>
<dbReference type="InterPro" id="IPR027417">
    <property type="entry name" value="P-loop_NTPase"/>
</dbReference>
<keyword evidence="1" id="KW-0227">DNA damage</keyword>
<feature type="region of interest" description="Disordered" evidence="2">
    <location>
        <begin position="1618"/>
        <end position="1638"/>
    </location>
</feature>
<dbReference type="Pfam" id="PF05970">
    <property type="entry name" value="PIF1"/>
    <property type="match status" value="1"/>
</dbReference>
<evidence type="ECO:0000313" key="4">
    <source>
        <dbReference type="EMBL" id="CAK9097221.1"/>
    </source>
</evidence>
<reference evidence="4 5" key="1">
    <citation type="submission" date="2024-02" db="EMBL/GenBank/DDBJ databases">
        <authorList>
            <person name="Chen Y."/>
            <person name="Shah S."/>
            <person name="Dougan E. K."/>
            <person name="Thang M."/>
            <person name="Chan C."/>
        </authorList>
    </citation>
    <scope>NUCLEOTIDE SEQUENCE [LARGE SCALE GENOMIC DNA]</scope>
</reference>
<sequence>MLQQKPYRNKILGVNSMIAASNGLVTRCWVQKAFCNTNCEAKDEFPALAANISPGPTKRSSHFSAAKPKKKAASKTKAAQPHTVRPDGAQPTAPSAPPQPADPEVDLLQELANGSVAEASSHPHRVVEDLDLAEQRLREHPTVPPGATLAEKDAGALWPRVFCAFDGYCWSEQDGTEEALHHHLAEVHATDLQGIAKHMLRGRADDALFSIYSAAIAEKCRSQAPLAGASLDRTALRSLANATADEQVESLVCVCCGGVFPYVHEISDKGDIQWRKPLHRQCPEGELNFFGQKFSTVHELIGLDSYLQKYDIINTETGDHRCAAQPEHVANKTIACEHCELPVCRQCHEDLTQAKLPRLSYANEMFTGYGLKRIYKDKVTAMELVCASPALTSMILMSMESRRRNQSKTSAFDEQAHMARHRYGARGNVITFPLPTEEILRALDDFMESNGPADTLPRSGKQLADVVVVDLILDMKRLGHPAFTSLEEETVRANAAALPEDGIPPEIVQIINEVDDGANKLQPQKAATPAEGTHANIAAAGPNASFPALVNRSLARSSAPGAAFSIQRPRAVVAEGHSLHQAHEVQAAAIDELKENMTSEAERGAFGVHPLEIRAGNKLLDQFDTCYWCIAFCFLFPYATAGPDVQKLAGGLDDGTAKISKRKACHPEAPEVGVEAWGAAMQRQVASQFRRDWNFPPTLWNYLFRTKINLQQNSHIFSVPNEFGPGRRMLTNEEIQEGTEHIYQLLRYVDINGEEKAIAGDFTKLRHAPHLSPAALKVLSNTEARTRTVPRTHEVRKTMRYQTHSYRVPYGLACFFTFSPSERDSTIMLRMARARQSDPAINDDKCKAFYQRTLPPLDIDFLRLSPEALAEALPDYDERKSILARDPLACLNGFLALVGLAFRHIFGIRLCPRCPDCAKSNCPCTDAFGSNATAAGGVFGRFDAAFGSLECQKSGSYHLHGQFFLQCYHQFKPLSELVNESQEQLLELLRKYSDYSAHVTRKVYRDPESWTEERDAVEAQWPEYRGSSLMLSRPSYQSDAAMPAPEWLAAYLSEDAEALQKHKQHHVHVPDDNGKRQPLDHCRDPKDHTKCKSFFPRDAWLTSEAILICSGLAGAKGMPCKSKRSMVGMPWGPCNDPNLNGNHPALLVALRCNGDVQLPFRFPITPITHNTSCDQKCDQRMPIWTLVREAQINQSAQVGYQCDYANKRLKIATREVKEWMKGQNELYLDLSGKPTGYLGARVSKRLATDLFARGVCRGAVECTNLILNAAQKDPTRAESIKTAQLTEVALAYPLQLLRAVAAHEPWPKEVTRAIVDKRCEARRAIIACPFWTMYGARGQRAEALVWLRCVSDVHMLSAYEFAREFDFALAAHPISAVVHEREELSPKYHAKLTEKGVIEAAKRKQLVAGLHYEIREEGGAGSSWLPLGHSEHGQPYRHDWVIVPRKRPHVPVIYGAQGSKSDEDKAMRVLALFFPWVNDMRDASADVPFVGDLWTAGARSWREALCARVQRHGFPTEEVKRFVLNFCFAYCLPREHQLVDGLVENSDNEGVEDDVVLALDEAEMLEATLTHIKGSRSTKEEVGGVDAAEVEQDGSGATKLHDMTRHMFKLSNSIWLRPSPGRRQGAGAENASSVSSDRVIQDHALAKKSAQASRNKATAQANKAAAGLLGVPPGEPLVRKRGRITADLLRDWLRSPRVQENTNAEQHRFLGLVVDRLLVEHNLISAEDANKYCREPMLHLLHGPPGTGKSHCLLFLREIFNLLEYKQGIDYEVVAFQAVNASALAGKTIHHACGFNTDQYNASEAGAVAATTAKRISYWRWLFIDEVSMVGARLLARTDHRLRSVKPDADAFKFDQGGQVRPFGGVNVLMGGDFFQLPPPEGGFLASVPRPLRASDAAQPDALKEQGCLSEANHRYLHGLPVENCTLSPEERASRRRVITGPDDERLQTSKFLPAPAIVANNDAKYQINKDRAKHFAKAAGVPLHWSFAVDKASAAVLQNQALDKDVKLSWLQYHDKDTEGLPGALPLALGMPVALTEHLDRSDDKRLLKGSKGYVHSWVWHHNDRIPTVVYVKFDNATWRLDGIDEDGKTLLAALLDLNVEARVDKSFGVVGASRVRHRDDVLILRPFPLWLFQRGAPEGPSLLLQKLRGEEFDWEAIHEARLPYATCTSCKQIRTYDCFEHKDWELVRANRSATCSGCKEGAKGVGNQSDVCFILLPRDDCETVLYKIQLGPGLKKRALSTGASKMIPCSACKRKKIEAAFPRAQLADLEDCKDETAREPKCLKCLQKAELLTCARCNVSKHINEFEPVMATMPAAFVACTACQAHFKKHPHTYHGWFTCRACNHIFSCEAQNNKTKRQRQYCLNCSVQRAPHKNNEHTCRKCSRRWLERQAPSKRKRLCPDCRRK</sequence>
<evidence type="ECO:0000256" key="1">
    <source>
        <dbReference type="RuleBase" id="RU363044"/>
    </source>
</evidence>
<keyword evidence="1 4" id="KW-0347">Helicase</keyword>
<feature type="compositionally biased region" description="Basic and acidic residues" evidence="2">
    <location>
        <begin position="1068"/>
        <end position="1083"/>
    </location>
</feature>
<organism evidence="4 5">
    <name type="scientific">Durusdinium trenchii</name>
    <dbReference type="NCBI Taxonomy" id="1381693"/>
    <lineage>
        <taxon>Eukaryota</taxon>
        <taxon>Sar</taxon>
        <taxon>Alveolata</taxon>
        <taxon>Dinophyceae</taxon>
        <taxon>Suessiales</taxon>
        <taxon>Symbiodiniaceae</taxon>
        <taxon>Durusdinium</taxon>
    </lineage>
</organism>